<evidence type="ECO:0000313" key="6">
    <source>
        <dbReference type="EMBL" id="SNR61210.1"/>
    </source>
</evidence>
<evidence type="ECO:0000256" key="1">
    <source>
        <dbReference type="ARBA" id="ARBA00010587"/>
    </source>
</evidence>
<dbReference type="AlphaFoldDB" id="A0A238XR69"/>
<dbReference type="InterPro" id="IPR050669">
    <property type="entry name" value="Hemerythrin"/>
</dbReference>
<keyword evidence="2" id="KW-0813">Transport</keyword>
<accession>A0A238XR69</accession>
<dbReference type="InterPro" id="IPR014710">
    <property type="entry name" value="RmlC-like_jellyroll"/>
</dbReference>
<protein>
    <submittedName>
        <fullName evidence="6">Hemerythrin</fullName>
    </submittedName>
</protein>
<keyword evidence="2" id="KW-0561">Oxygen transport</keyword>
<keyword evidence="3" id="KW-0479">Metal-binding</keyword>
<dbReference type="Pfam" id="PF00027">
    <property type="entry name" value="cNMP_binding"/>
    <property type="match status" value="1"/>
</dbReference>
<dbReference type="InterPro" id="IPR018490">
    <property type="entry name" value="cNMP-bd_dom_sf"/>
</dbReference>
<dbReference type="OrthoDB" id="9774644at2"/>
<dbReference type="SUPFAM" id="SSF56281">
    <property type="entry name" value="Metallo-hydrolase/oxidoreductase"/>
    <property type="match status" value="1"/>
</dbReference>
<evidence type="ECO:0000256" key="3">
    <source>
        <dbReference type="ARBA" id="ARBA00022723"/>
    </source>
</evidence>
<dbReference type="Gene3D" id="1.20.120.50">
    <property type="entry name" value="Hemerythrin-like"/>
    <property type="match status" value="1"/>
</dbReference>
<dbReference type="GO" id="GO:0046872">
    <property type="term" value="F:metal ion binding"/>
    <property type="evidence" value="ECO:0007669"/>
    <property type="project" value="UniProtKB-KW"/>
</dbReference>
<dbReference type="Proteomes" id="UP000198324">
    <property type="component" value="Unassembled WGS sequence"/>
</dbReference>
<dbReference type="Gene3D" id="2.60.120.10">
    <property type="entry name" value="Jelly Rolls"/>
    <property type="match status" value="2"/>
</dbReference>
<dbReference type="CDD" id="cd00038">
    <property type="entry name" value="CAP_ED"/>
    <property type="match status" value="2"/>
</dbReference>
<dbReference type="CDD" id="cd12107">
    <property type="entry name" value="Hemerythrin"/>
    <property type="match status" value="1"/>
</dbReference>
<dbReference type="PANTHER" id="PTHR37164:SF1">
    <property type="entry name" value="BACTERIOHEMERYTHRIN"/>
    <property type="match status" value="1"/>
</dbReference>
<comment type="similarity">
    <text evidence="1">Belongs to the hemerythrin family.</text>
</comment>
<dbReference type="SUPFAM" id="SSF47188">
    <property type="entry name" value="Hemerythrin-like"/>
    <property type="match status" value="1"/>
</dbReference>
<evidence type="ECO:0000313" key="7">
    <source>
        <dbReference type="Proteomes" id="UP000198324"/>
    </source>
</evidence>
<feature type="domain" description="Cyclic nucleotide-binding" evidence="5">
    <location>
        <begin position="650"/>
        <end position="688"/>
    </location>
</feature>
<dbReference type="InterPro" id="IPR012312">
    <property type="entry name" value="Hemerythrin-like"/>
</dbReference>
<dbReference type="InterPro" id="IPR035938">
    <property type="entry name" value="Hemerythrin-like_sf"/>
</dbReference>
<dbReference type="InterPro" id="IPR012827">
    <property type="entry name" value="Hemerythrin_metal-bd"/>
</dbReference>
<dbReference type="Pfam" id="PF01814">
    <property type="entry name" value="Hemerythrin"/>
    <property type="match status" value="1"/>
</dbReference>
<sequence length="875" mass="98002">MAGIIKVEVAEGITFVSIPEADLHIQCGCPADSVKHLMKRGLIRNCIRDGVRYETGPNAIVLSDVHIQNGRFSNLSEFPILQMFYRQGRIIPGHPNNTGVKPVLVGLRKQVEAQMEYIYRGNYGLVSEEEMISAGASPQDARDMMRLKLRFAFGKIRRMDEYLDLLALEDGPLEIRNDVFIRRLRTNVFEISHGKNSVRVDLNPPEQPAQAPPYTLGYHHIPRDYFSVLHSGEGDGWDINRPAMASILLFQGKVYLIDAGPNITFSLNALGISVNEIAGIFHTHAHDDHFCGLPELMRADHRIPYFATRLVRASVIKKLAALSMMREEEFDHYFVFNDLVAGQWNDVDTLQVKPVFSPHPVETTVMFFRTLDRAGYRTYAHLADIASLKLLRTMIGHDEDAPGISHELYDAVAANYLAPADLKKLDIGGGMIHGDAEDFAKDRSRKIVLAHTSLPLTGRQKEIGSGAPFGTVDVLIPAHQDYVRSYAFHRLTEYFPTVPASCLRVLQNNPIVTFNPESIILHAGNKADCVYMLLTGQVEMLHSRRKVYSTLSAGAMLGELTAMTGKPLAETYRAANFVQALRIPLDLYKSFVQNNRLAERVTQLLDIRGFLHGNRLFGDAMSSSRLNAIASAVTPSEHAREAVLSRNGSSHLTLVRSGAVDLIFAGKVVERLKAGDFFCESTVLFDIPCLFKAVLVRDAVLYHIPAADLADVPIIRWKLLEIYESRLEKALAIGMHESPLAWHEEYSLGVESLDNDHQELFGTARELLDVLFGTNTTRDPVQLFNTLIGMTVRHFKSEENQMRSVEYPGAGEHIRHHERILSLLSAFGQDVQQFRRTSRKEAVAFIKDHILAHVLTTDRQLGAYIRKITANLSEA</sequence>
<proteinExistence type="inferred from homology"/>
<feature type="domain" description="Cyclic nucleotide-binding" evidence="5">
    <location>
        <begin position="512"/>
        <end position="592"/>
    </location>
</feature>
<dbReference type="Pfam" id="PF23023">
    <property type="entry name" value="Anti-Pycsar_Apyc1"/>
    <property type="match status" value="1"/>
</dbReference>
<evidence type="ECO:0000256" key="2">
    <source>
        <dbReference type="ARBA" id="ARBA00022621"/>
    </source>
</evidence>
<dbReference type="PANTHER" id="PTHR37164">
    <property type="entry name" value="BACTERIOHEMERYTHRIN"/>
    <property type="match status" value="1"/>
</dbReference>
<dbReference type="SUPFAM" id="SSF51206">
    <property type="entry name" value="cAMP-binding domain-like"/>
    <property type="match status" value="2"/>
</dbReference>
<dbReference type="NCBIfam" id="TIGR02481">
    <property type="entry name" value="hemeryth_dom"/>
    <property type="match status" value="1"/>
</dbReference>
<keyword evidence="7" id="KW-1185">Reference proteome</keyword>
<organism evidence="6 7">
    <name type="scientific">Humidesulfovibrio mexicanus</name>
    <dbReference type="NCBI Taxonomy" id="147047"/>
    <lineage>
        <taxon>Bacteria</taxon>
        <taxon>Pseudomonadati</taxon>
        <taxon>Thermodesulfobacteriota</taxon>
        <taxon>Desulfovibrionia</taxon>
        <taxon>Desulfovibrionales</taxon>
        <taxon>Desulfovibrionaceae</taxon>
        <taxon>Humidesulfovibrio</taxon>
    </lineage>
</organism>
<dbReference type="SMART" id="SM00100">
    <property type="entry name" value="cNMP"/>
    <property type="match status" value="2"/>
</dbReference>
<dbReference type="PROSITE" id="PS50042">
    <property type="entry name" value="CNMP_BINDING_3"/>
    <property type="match status" value="2"/>
</dbReference>
<evidence type="ECO:0000259" key="5">
    <source>
        <dbReference type="PROSITE" id="PS50042"/>
    </source>
</evidence>
<dbReference type="InterPro" id="IPR016131">
    <property type="entry name" value="Haemerythrin_Fe_BS"/>
</dbReference>
<dbReference type="PROSITE" id="PS00550">
    <property type="entry name" value="HEMERYTHRINS"/>
    <property type="match status" value="1"/>
</dbReference>
<dbReference type="RefSeq" id="WP_089271075.1">
    <property type="nucleotide sequence ID" value="NZ_FZOC01000001.1"/>
</dbReference>
<gene>
    <name evidence="6" type="ORF">SAMN04488503_0345</name>
</gene>
<dbReference type="EMBL" id="FZOC01000001">
    <property type="protein sequence ID" value="SNR61210.1"/>
    <property type="molecule type" value="Genomic_DNA"/>
</dbReference>
<dbReference type="GO" id="GO:0005344">
    <property type="term" value="F:oxygen carrier activity"/>
    <property type="evidence" value="ECO:0007669"/>
    <property type="project" value="UniProtKB-KW"/>
</dbReference>
<name>A0A238XR69_9BACT</name>
<dbReference type="InterPro" id="IPR000595">
    <property type="entry name" value="cNMP-bd_dom"/>
</dbReference>
<dbReference type="Gene3D" id="3.60.15.10">
    <property type="entry name" value="Ribonuclease Z/Hydroxyacylglutathione hydrolase-like"/>
    <property type="match status" value="1"/>
</dbReference>
<keyword evidence="4" id="KW-0408">Iron</keyword>
<reference evidence="6 7" key="1">
    <citation type="submission" date="2017-06" db="EMBL/GenBank/DDBJ databases">
        <authorList>
            <person name="Kim H.J."/>
            <person name="Triplett B.A."/>
        </authorList>
    </citation>
    <scope>NUCLEOTIDE SEQUENCE [LARGE SCALE GENOMIC DNA]</scope>
    <source>
        <strain evidence="6 7">DSM 13116</strain>
    </source>
</reference>
<evidence type="ECO:0000256" key="4">
    <source>
        <dbReference type="ARBA" id="ARBA00023004"/>
    </source>
</evidence>
<dbReference type="InterPro" id="IPR036866">
    <property type="entry name" value="RibonucZ/Hydroxyglut_hydro"/>
</dbReference>